<evidence type="ECO:0000259" key="3">
    <source>
        <dbReference type="Pfam" id="PF22939"/>
    </source>
</evidence>
<evidence type="ECO:0000259" key="4">
    <source>
        <dbReference type="Pfam" id="PF24883"/>
    </source>
</evidence>
<dbReference type="Pfam" id="PF24883">
    <property type="entry name" value="NPHP3_N"/>
    <property type="match status" value="1"/>
</dbReference>
<keyword evidence="2" id="KW-0732">Signal</keyword>
<dbReference type="AlphaFoldDB" id="A0A6A6YNX2"/>
<dbReference type="OrthoDB" id="195446at2759"/>
<feature type="domain" description="GPI inositol-deacylase winged helix" evidence="3">
    <location>
        <begin position="244"/>
        <end position="318"/>
    </location>
</feature>
<evidence type="ECO:0000313" key="7">
    <source>
        <dbReference type="RefSeq" id="XP_033576639.1"/>
    </source>
</evidence>
<evidence type="ECO:0000313" key="6">
    <source>
        <dbReference type="Proteomes" id="UP000504636"/>
    </source>
</evidence>
<evidence type="ECO:0008006" key="8">
    <source>
        <dbReference type="Google" id="ProtNLM"/>
    </source>
</evidence>
<proteinExistence type="predicted"/>
<name>A0A6A6YNX2_9PEZI</name>
<sequence>MVAAIAIDHLLTLVHSSSHGVAYVYCNYKAREEQDVSRMLAAILKQLVQARPSLVGPVERLHKQHANRGTRPSPDEVFSALQDVLAHYSTIHIVVDALDECQDSDGTRCQFLAKLRDLQAVRDVRLMATSRFIPEITDGFNEALRLEVQASREDVKRFVAGQSYRLPRCIQHDPALQEIVQEKIVEAVDGMFLLARLHTDSLLDKRTAKDVKLTLAKLSKSSAALDDAYKEAIQRIQGQLSGDYVLAKKVLSWITYAKRPLTTTEMCCALAVEPDETKLDPENIPDVEDLLSVCAGLVVVDQESAVIRLVHYTTQEYFERIRDA</sequence>
<feature type="signal peptide" evidence="2">
    <location>
        <begin position="1"/>
        <end position="16"/>
    </location>
</feature>
<reference evidence="7" key="3">
    <citation type="submission" date="2025-04" db="UniProtKB">
        <authorList>
            <consortium name="RefSeq"/>
        </authorList>
    </citation>
    <scope>IDENTIFICATION</scope>
    <source>
        <strain evidence="7">CBS 304.34</strain>
    </source>
</reference>
<evidence type="ECO:0000313" key="5">
    <source>
        <dbReference type="EMBL" id="KAF2809675.1"/>
    </source>
</evidence>
<gene>
    <name evidence="5 7" type="ORF">BDZ99DRAFT_33975</name>
</gene>
<keyword evidence="6" id="KW-1185">Reference proteome</keyword>
<evidence type="ECO:0000256" key="1">
    <source>
        <dbReference type="ARBA" id="ARBA00022737"/>
    </source>
</evidence>
<dbReference type="PANTHER" id="PTHR10039">
    <property type="entry name" value="AMELOGENIN"/>
    <property type="match status" value="1"/>
</dbReference>
<dbReference type="InterPro" id="IPR056884">
    <property type="entry name" value="NPHP3-like_N"/>
</dbReference>
<dbReference type="Pfam" id="PF22939">
    <property type="entry name" value="WHD_GPIID"/>
    <property type="match status" value="1"/>
</dbReference>
<reference evidence="7" key="2">
    <citation type="submission" date="2020-04" db="EMBL/GenBank/DDBJ databases">
        <authorList>
            <consortium name="NCBI Genome Project"/>
        </authorList>
    </citation>
    <scope>NUCLEOTIDE SEQUENCE</scope>
    <source>
        <strain evidence="7">CBS 304.34</strain>
    </source>
</reference>
<organism evidence="5">
    <name type="scientific">Mytilinidion resinicola</name>
    <dbReference type="NCBI Taxonomy" id="574789"/>
    <lineage>
        <taxon>Eukaryota</taxon>
        <taxon>Fungi</taxon>
        <taxon>Dikarya</taxon>
        <taxon>Ascomycota</taxon>
        <taxon>Pezizomycotina</taxon>
        <taxon>Dothideomycetes</taxon>
        <taxon>Pleosporomycetidae</taxon>
        <taxon>Mytilinidiales</taxon>
        <taxon>Mytilinidiaceae</taxon>
        <taxon>Mytilinidion</taxon>
    </lineage>
</organism>
<dbReference type="Gene3D" id="3.40.50.300">
    <property type="entry name" value="P-loop containing nucleotide triphosphate hydrolases"/>
    <property type="match status" value="1"/>
</dbReference>
<dbReference type="InterPro" id="IPR027417">
    <property type="entry name" value="P-loop_NTPase"/>
</dbReference>
<reference evidence="5 7" key="1">
    <citation type="journal article" date="2020" name="Stud. Mycol.">
        <title>101 Dothideomycetes genomes: a test case for predicting lifestyles and emergence of pathogens.</title>
        <authorList>
            <person name="Haridas S."/>
            <person name="Albert R."/>
            <person name="Binder M."/>
            <person name="Bloem J."/>
            <person name="Labutti K."/>
            <person name="Salamov A."/>
            <person name="Andreopoulos B."/>
            <person name="Baker S."/>
            <person name="Barry K."/>
            <person name="Bills G."/>
            <person name="Bluhm B."/>
            <person name="Cannon C."/>
            <person name="Castanera R."/>
            <person name="Culley D."/>
            <person name="Daum C."/>
            <person name="Ezra D."/>
            <person name="Gonzalez J."/>
            <person name="Henrissat B."/>
            <person name="Kuo A."/>
            <person name="Liang C."/>
            <person name="Lipzen A."/>
            <person name="Lutzoni F."/>
            <person name="Magnuson J."/>
            <person name="Mondo S."/>
            <person name="Nolan M."/>
            <person name="Ohm R."/>
            <person name="Pangilinan J."/>
            <person name="Park H.-J."/>
            <person name="Ramirez L."/>
            <person name="Alfaro M."/>
            <person name="Sun H."/>
            <person name="Tritt A."/>
            <person name="Yoshinaga Y."/>
            <person name="Zwiers L.-H."/>
            <person name="Turgeon B."/>
            <person name="Goodwin S."/>
            <person name="Spatafora J."/>
            <person name="Crous P."/>
            <person name="Grigoriev I."/>
        </authorList>
    </citation>
    <scope>NUCLEOTIDE SEQUENCE</scope>
    <source>
        <strain evidence="5 7">CBS 304.34</strain>
    </source>
</reference>
<dbReference type="RefSeq" id="XP_033576639.1">
    <property type="nucleotide sequence ID" value="XM_033714351.1"/>
</dbReference>
<dbReference type="Proteomes" id="UP000504636">
    <property type="component" value="Unplaced"/>
</dbReference>
<protein>
    <recommendedName>
        <fullName evidence="8">NACHT domain-containing protein</fullName>
    </recommendedName>
</protein>
<dbReference type="GeneID" id="54455244"/>
<keyword evidence="1" id="KW-0677">Repeat</keyword>
<dbReference type="InterPro" id="IPR054471">
    <property type="entry name" value="GPIID_WHD"/>
</dbReference>
<feature type="domain" description="Nephrocystin 3-like N-terminal" evidence="4">
    <location>
        <begin position="2"/>
        <end position="131"/>
    </location>
</feature>
<feature type="chain" id="PRO_5044629230" description="NACHT domain-containing protein" evidence="2">
    <location>
        <begin position="17"/>
        <end position="324"/>
    </location>
</feature>
<evidence type="ECO:0000256" key="2">
    <source>
        <dbReference type="SAM" id="SignalP"/>
    </source>
</evidence>
<dbReference type="EMBL" id="MU003701">
    <property type="protein sequence ID" value="KAF2809675.1"/>
    <property type="molecule type" value="Genomic_DNA"/>
</dbReference>
<accession>A0A6A6YNX2</accession>
<dbReference type="PANTHER" id="PTHR10039:SF15">
    <property type="entry name" value="NACHT DOMAIN-CONTAINING PROTEIN"/>
    <property type="match status" value="1"/>
</dbReference>